<evidence type="ECO:0000313" key="2">
    <source>
        <dbReference type="Proteomes" id="UP001549099"/>
    </source>
</evidence>
<evidence type="ECO:0008006" key="3">
    <source>
        <dbReference type="Google" id="ProtNLM"/>
    </source>
</evidence>
<sequence>MNAEQFVDRVTDEIYARDPALLERFGEQGKVKCREDNHHHLRHLRTAYELNNAAFFTDYAVWLGGILTRHGMNTRHLLDNFQIIEDLLEQEPEDLETVRYREYLAKACVRLKEESEKGGI</sequence>
<name>A0ABV2GEN5_9BACL</name>
<organism evidence="1 2">
    <name type="scientific">Bhargavaea ullalensis</name>
    <dbReference type="NCBI Taxonomy" id="1265685"/>
    <lineage>
        <taxon>Bacteria</taxon>
        <taxon>Bacillati</taxon>
        <taxon>Bacillota</taxon>
        <taxon>Bacilli</taxon>
        <taxon>Bacillales</taxon>
        <taxon>Caryophanaceae</taxon>
        <taxon>Bhargavaea</taxon>
    </lineage>
</organism>
<dbReference type="Proteomes" id="UP001549099">
    <property type="component" value="Unassembled WGS sequence"/>
</dbReference>
<accession>A0ABV2GEN5</accession>
<dbReference type="InterPro" id="IPR009050">
    <property type="entry name" value="Globin-like_sf"/>
</dbReference>
<dbReference type="RefSeq" id="WP_354199062.1">
    <property type="nucleotide sequence ID" value="NZ_JBEPLW010000032.1"/>
</dbReference>
<protein>
    <recommendedName>
        <fullName evidence="3">Phycobilisome protein</fullName>
    </recommendedName>
</protein>
<evidence type="ECO:0000313" key="1">
    <source>
        <dbReference type="EMBL" id="MET3576746.1"/>
    </source>
</evidence>
<proteinExistence type="predicted"/>
<keyword evidence="2" id="KW-1185">Reference proteome</keyword>
<dbReference type="SUPFAM" id="SSF46458">
    <property type="entry name" value="Globin-like"/>
    <property type="match status" value="1"/>
</dbReference>
<comment type="caution">
    <text evidence="1">The sequence shown here is derived from an EMBL/GenBank/DDBJ whole genome shotgun (WGS) entry which is preliminary data.</text>
</comment>
<reference evidence="1 2" key="1">
    <citation type="submission" date="2024-06" db="EMBL/GenBank/DDBJ databases">
        <title>Genomic Encyclopedia of Type Strains, Phase IV (KMG-IV): sequencing the most valuable type-strain genomes for metagenomic binning, comparative biology and taxonomic classification.</title>
        <authorList>
            <person name="Goeker M."/>
        </authorList>
    </citation>
    <scope>NUCLEOTIDE SEQUENCE [LARGE SCALE GENOMIC DNA]</scope>
    <source>
        <strain evidence="1 2">DSM 26128</strain>
    </source>
</reference>
<dbReference type="EMBL" id="JBEPLW010000032">
    <property type="protein sequence ID" value="MET3576746.1"/>
    <property type="molecule type" value="Genomic_DNA"/>
</dbReference>
<gene>
    <name evidence="1" type="ORF">ABID49_002676</name>
</gene>